<dbReference type="AlphaFoldDB" id="A0A2P8E335"/>
<dbReference type="EMBL" id="PYGF01000006">
    <property type="protein sequence ID" value="PSL03875.1"/>
    <property type="molecule type" value="Genomic_DNA"/>
</dbReference>
<proteinExistence type="predicted"/>
<gene>
    <name evidence="1" type="ORF">CLV48_106115</name>
</gene>
<keyword evidence="2" id="KW-1185">Reference proteome</keyword>
<reference evidence="1 2" key="1">
    <citation type="submission" date="2018-03" db="EMBL/GenBank/DDBJ databases">
        <title>Genomic Encyclopedia of Archaeal and Bacterial Type Strains, Phase II (KMG-II): from individual species to whole genera.</title>
        <authorList>
            <person name="Goeker M."/>
        </authorList>
    </citation>
    <scope>NUCLEOTIDE SEQUENCE [LARGE SCALE GENOMIC DNA]</scope>
    <source>
        <strain evidence="1 2">DSM 28057</strain>
    </source>
</reference>
<sequence>MIDIRNILESEEINNGSLLEEFFIKEIDGGLKSKSPYKTKYFEDEIGFSELIQRELKSRNSKFSKRLVEAVEFDLNLMIEDHKKLYKGRNTDLLELADRFKNWLMGSSNQFNFQKEPTEKRTLENVLKEPSNSNFRKIVEILLLKNAEISLDHLKPLIDVKLNWVGNKGAVQVFGEILINKKIVIETKKSKLGRILSNTFHGVKEKCMEQGNAEKYGAKEYEEYFLNSLKDLSGPNQLK</sequence>
<name>A0A2P8E335_9BACT</name>
<organism evidence="1 2">
    <name type="scientific">Cecembia rubra</name>
    <dbReference type="NCBI Taxonomy" id="1485585"/>
    <lineage>
        <taxon>Bacteria</taxon>
        <taxon>Pseudomonadati</taxon>
        <taxon>Bacteroidota</taxon>
        <taxon>Cytophagia</taxon>
        <taxon>Cytophagales</taxon>
        <taxon>Cyclobacteriaceae</taxon>
        <taxon>Cecembia</taxon>
    </lineage>
</organism>
<protein>
    <submittedName>
        <fullName evidence="1">Uncharacterized protein</fullName>
    </submittedName>
</protein>
<comment type="caution">
    <text evidence="1">The sequence shown here is derived from an EMBL/GenBank/DDBJ whole genome shotgun (WGS) entry which is preliminary data.</text>
</comment>
<evidence type="ECO:0000313" key="1">
    <source>
        <dbReference type="EMBL" id="PSL03875.1"/>
    </source>
</evidence>
<dbReference type="Proteomes" id="UP000240708">
    <property type="component" value="Unassembled WGS sequence"/>
</dbReference>
<dbReference type="RefSeq" id="WP_106567551.1">
    <property type="nucleotide sequence ID" value="NZ_PYGF01000006.1"/>
</dbReference>
<accession>A0A2P8E335</accession>
<evidence type="ECO:0000313" key="2">
    <source>
        <dbReference type="Proteomes" id="UP000240708"/>
    </source>
</evidence>